<dbReference type="GO" id="GO:0016024">
    <property type="term" value="P:CDP-diacylglycerol biosynthetic process"/>
    <property type="evidence" value="ECO:0007669"/>
    <property type="project" value="UniProtKB-UniPathway"/>
</dbReference>
<dbReference type="GO" id="GO:0005789">
    <property type="term" value="C:endoplasmic reticulum membrane"/>
    <property type="evidence" value="ECO:0007669"/>
    <property type="project" value="TreeGrafter"/>
</dbReference>
<keyword evidence="15" id="KW-1208">Phospholipid metabolism</keyword>
<protein>
    <recommendedName>
        <fullName evidence="6 16">Phosphatidate cytidylyltransferase</fullName>
        <ecNumber evidence="6 16">2.7.7.41</ecNumber>
    </recommendedName>
</protein>
<feature type="transmembrane region" description="Helical" evidence="17">
    <location>
        <begin position="6"/>
        <end position="22"/>
    </location>
</feature>
<dbReference type="AlphaFoldDB" id="A0A7S1SZ32"/>
<dbReference type="PANTHER" id="PTHR13773:SF8">
    <property type="entry name" value="PHOSPHATIDATE CYTIDYLYLTRANSFERASE, PHOTORECEPTOR-SPECIFIC"/>
    <property type="match status" value="1"/>
</dbReference>
<evidence type="ECO:0000256" key="4">
    <source>
        <dbReference type="ARBA" id="ARBA00005189"/>
    </source>
</evidence>
<evidence type="ECO:0000256" key="16">
    <source>
        <dbReference type="RuleBase" id="RU003938"/>
    </source>
</evidence>
<evidence type="ECO:0000256" key="11">
    <source>
        <dbReference type="ARBA" id="ARBA00022989"/>
    </source>
</evidence>
<sequence>MGHVFLVALIFAIQFTMVGELFKMARITQKEETLRGFRAQQWYFFSVAAFYMYGRFIKKNLWSEITYDKTLIKIVGGVLRRHTLVSFSLYCAGFVMFVLSLKKKMYLYQFGQYAWTHMILMTVFVPSSFFVSNTFEGLIWLILPCSLIITNDIAAYLAGFFFGKTPLIKLSPKKTWEGFVGGAVGTIVFAFFLSAFLGRYKWLTCARQDLSILGSLDCEDDPLYTETVFTVYDLDPWVPDILLEPIADLSRQPWAPHGPIEWVKGVSFRAQPIQLHACALAVFASLIGPFGGFFASGFKRAFKVKDFGDSIPGHGGMTDRMDCQMLMAVFSYLWFNNIIHVAEASVSDVIDMATTMSAPEMVELIGRLVDIAQGEGLLKGNVLEGLQHQLCDRPS</sequence>
<evidence type="ECO:0000256" key="14">
    <source>
        <dbReference type="ARBA" id="ARBA00023209"/>
    </source>
</evidence>
<evidence type="ECO:0000256" key="17">
    <source>
        <dbReference type="SAM" id="Phobius"/>
    </source>
</evidence>
<dbReference type="PANTHER" id="PTHR13773">
    <property type="entry name" value="PHOSPHATIDATE CYTIDYLYLTRANSFERASE"/>
    <property type="match status" value="1"/>
</dbReference>
<comment type="pathway">
    <text evidence="4">Lipid metabolism.</text>
</comment>
<keyword evidence="8 16" id="KW-0808">Transferase</keyword>
<dbReference type="PROSITE" id="PS01315">
    <property type="entry name" value="CDS"/>
    <property type="match status" value="1"/>
</dbReference>
<evidence type="ECO:0000313" key="18">
    <source>
        <dbReference type="EMBL" id="CAD9212754.1"/>
    </source>
</evidence>
<evidence type="ECO:0000256" key="2">
    <source>
        <dbReference type="ARBA" id="ARBA00004141"/>
    </source>
</evidence>
<dbReference type="InterPro" id="IPR016720">
    <property type="entry name" value="PC_Trfase_euk"/>
</dbReference>
<evidence type="ECO:0000256" key="3">
    <source>
        <dbReference type="ARBA" id="ARBA00005119"/>
    </source>
</evidence>
<feature type="transmembrane region" description="Helical" evidence="17">
    <location>
        <begin position="113"/>
        <end position="132"/>
    </location>
</feature>
<gene>
    <name evidence="18" type="ORF">TCHU04912_LOCUS14993</name>
</gene>
<evidence type="ECO:0000256" key="6">
    <source>
        <dbReference type="ARBA" id="ARBA00012487"/>
    </source>
</evidence>
<comment type="similarity">
    <text evidence="5 16">Belongs to the CDS family.</text>
</comment>
<dbReference type="EC" id="2.7.7.41" evidence="6 16"/>
<dbReference type="EMBL" id="HBGG01028955">
    <property type="protein sequence ID" value="CAD9212754.1"/>
    <property type="molecule type" value="Transcribed_RNA"/>
</dbReference>
<keyword evidence="9 16" id="KW-0812">Transmembrane</keyword>
<keyword evidence="14" id="KW-0594">Phospholipid biosynthesis</keyword>
<keyword evidence="11 17" id="KW-1133">Transmembrane helix</keyword>
<name>A0A7S1SZ32_9CHLO</name>
<evidence type="ECO:0000256" key="15">
    <source>
        <dbReference type="ARBA" id="ARBA00023264"/>
    </source>
</evidence>
<keyword evidence="10 16" id="KW-0548">Nucleotidyltransferase</keyword>
<evidence type="ECO:0000256" key="13">
    <source>
        <dbReference type="ARBA" id="ARBA00023136"/>
    </source>
</evidence>
<feature type="transmembrane region" description="Helical" evidence="17">
    <location>
        <begin position="42"/>
        <end position="62"/>
    </location>
</feature>
<dbReference type="UniPathway" id="UPA00557">
    <property type="reaction ID" value="UER00614"/>
</dbReference>
<dbReference type="InterPro" id="IPR000374">
    <property type="entry name" value="PC_trans"/>
</dbReference>
<comment type="subcellular location">
    <subcellularLocation>
        <location evidence="2">Membrane</location>
        <topology evidence="2">Multi-pass membrane protein</topology>
    </subcellularLocation>
</comment>
<feature type="transmembrane region" description="Helical" evidence="17">
    <location>
        <begin position="138"/>
        <end position="163"/>
    </location>
</feature>
<comment type="catalytic activity">
    <reaction evidence="1 16">
        <text>a 1,2-diacyl-sn-glycero-3-phosphate + CTP + H(+) = a CDP-1,2-diacyl-sn-glycerol + diphosphate</text>
        <dbReference type="Rhea" id="RHEA:16229"/>
        <dbReference type="ChEBI" id="CHEBI:15378"/>
        <dbReference type="ChEBI" id="CHEBI:33019"/>
        <dbReference type="ChEBI" id="CHEBI:37563"/>
        <dbReference type="ChEBI" id="CHEBI:58332"/>
        <dbReference type="ChEBI" id="CHEBI:58608"/>
        <dbReference type="EC" id="2.7.7.41"/>
    </reaction>
</comment>
<dbReference type="GO" id="GO:0004605">
    <property type="term" value="F:phosphatidate cytidylyltransferase activity"/>
    <property type="evidence" value="ECO:0007669"/>
    <property type="project" value="UniProtKB-EC"/>
</dbReference>
<accession>A0A7S1SZ32</accession>
<comment type="pathway">
    <text evidence="3 16">Phospholipid metabolism; CDP-diacylglycerol biosynthesis; CDP-diacylglycerol from sn-glycerol 3-phosphate: step 3/3.</text>
</comment>
<keyword evidence="12" id="KW-0443">Lipid metabolism</keyword>
<proteinExistence type="inferred from homology"/>
<evidence type="ECO:0000256" key="10">
    <source>
        <dbReference type="ARBA" id="ARBA00022695"/>
    </source>
</evidence>
<keyword evidence="7" id="KW-0444">Lipid biosynthesis</keyword>
<feature type="transmembrane region" description="Helical" evidence="17">
    <location>
        <begin position="82"/>
        <end position="101"/>
    </location>
</feature>
<evidence type="ECO:0000256" key="7">
    <source>
        <dbReference type="ARBA" id="ARBA00022516"/>
    </source>
</evidence>
<evidence type="ECO:0000256" key="8">
    <source>
        <dbReference type="ARBA" id="ARBA00022679"/>
    </source>
</evidence>
<dbReference type="Pfam" id="PF01148">
    <property type="entry name" value="CTP_transf_1"/>
    <property type="match status" value="1"/>
</dbReference>
<evidence type="ECO:0000256" key="9">
    <source>
        <dbReference type="ARBA" id="ARBA00022692"/>
    </source>
</evidence>
<keyword evidence="13 17" id="KW-0472">Membrane</keyword>
<feature type="transmembrane region" description="Helical" evidence="17">
    <location>
        <begin position="175"/>
        <end position="197"/>
    </location>
</feature>
<reference evidence="18" key="1">
    <citation type="submission" date="2021-01" db="EMBL/GenBank/DDBJ databases">
        <authorList>
            <person name="Corre E."/>
            <person name="Pelletier E."/>
            <person name="Niang G."/>
            <person name="Scheremetjew M."/>
            <person name="Finn R."/>
            <person name="Kale V."/>
            <person name="Holt S."/>
            <person name="Cochrane G."/>
            <person name="Meng A."/>
            <person name="Brown T."/>
            <person name="Cohen L."/>
        </authorList>
    </citation>
    <scope>NUCLEOTIDE SEQUENCE</scope>
    <source>
        <strain evidence="18">PLY429</strain>
    </source>
</reference>
<feature type="transmembrane region" description="Helical" evidence="17">
    <location>
        <begin position="273"/>
        <end position="295"/>
    </location>
</feature>
<organism evidence="18">
    <name type="scientific">Tetraselmis chuii</name>
    <dbReference type="NCBI Taxonomy" id="63592"/>
    <lineage>
        <taxon>Eukaryota</taxon>
        <taxon>Viridiplantae</taxon>
        <taxon>Chlorophyta</taxon>
        <taxon>core chlorophytes</taxon>
        <taxon>Chlorodendrophyceae</taxon>
        <taxon>Chlorodendrales</taxon>
        <taxon>Chlorodendraceae</taxon>
        <taxon>Tetraselmis</taxon>
    </lineage>
</organism>
<evidence type="ECO:0000256" key="1">
    <source>
        <dbReference type="ARBA" id="ARBA00001698"/>
    </source>
</evidence>
<evidence type="ECO:0000256" key="5">
    <source>
        <dbReference type="ARBA" id="ARBA00010185"/>
    </source>
</evidence>
<evidence type="ECO:0000256" key="12">
    <source>
        <dbReference type="ARBA" id="ARBA00023098"/>
    </source>
</evidence>